<dbReference type="PANTHER" id="PTHR10622:SF12">
    <property type="entry name" value="HET DOMAIN-CONTAINING PROTEIN"/>
    <property type="match status" value="1"/>
</dbReference>
<dbReference type="PANTHER" id="PTHR10622">
    <property type="entry name" value="HET DOMAIN-CONTAINING PROTEIN"/>
    <property type="match status" value="1"/>
</dbReference>
<dbReference type="AlphaFoldDB" id="A0A9P6HYY3"/>
<evidence type="ECO:0000313" key="4">
    <source>
        <dbReference type="EMBL" id="KAF9872994.1"/>
    </source>
</evidence>
<feature type="region of interest" description="Disordered" evidence="1">
    <location>
        <begin position="542"/>
        <end position="567"/>
    </location>
</feature>
<dbReference type="OrthoDB" id="5241264at2759"/>
<comment type="caution">
    <text evidence="4">The sequence shown here is derived from an EMBL/GenBank/DDBJ whole genome shotgun (WGS) entry which is preliminary data.</text>
</comment>
<feature type="region of interest" description="Disordered" evidence="1">
    <location>
        <begin position="399"/>
        <end position="481"/>
    </location>
</feature>
<evidence type="ECO:0000256" key="1">
    <source>
        <dbReference type="SAM" id="MobiDB-lite"/>
    </source>
</evidence>
<dbReference type="GeneID" id="62165293"/>
<proteinExistence type="predicted"/>
<dbReference type="InterPro" id="IPR058525">
    <property type="entry name" value="DUF8212"/>
</dbReference>
<name>A0A9P6HYY3_9PEZI</name>
<feature type="compositionally biased region" description="Low complexity" evidence="1">
    <location>
        <begin position="408"/>
        <end position="429"/>
    </location>
</feature>
<dbReference type="InterPro" id="IPR010730">
    <property type="entry name" value="HET"/>
</dbReference>
<dbReference type="Pfam" id="PF26640">
    <property type="entry name" value="DUF8212"/>
    <property type="match status" value="1"/>
</dbReference>
<reference evidence="4" key="1">
    <citation type="submission" date="2020-03" db="EMBL/GenBank/DDBJ databases">
        <authorList>
            <person name="He L."/>
        </authorList>
    </citation>
    <scope>NUCLEOTIDE SEQUENCE</scope>
    <source>
        <strain evidence="4">CkLH20</strain>
    </source>
</reference>
<accession>A0A9P6HYY3</accession>
<feature type="domain" description="DUF8212" evidence="3">
    <location>
        <begin position="229"/>
        <end position="256"/>
    </location>
</feature>
<protein>
    <submittedName>
        <fullName evidence="4">Het and ankyrin domain protein</fullName>
    </submittedName>
</protein>
<evidence type="ECO:0000313" key="5">
    <source>
        <dbReference type="Proteomes" id="UP000781932"/>
    </source>
</evidence>
<dbReference type="Pfam" id="PF06985">
    <property type="entry name" value="HET"/>
    <property type="match status" value="1"/>
</dbReference>
<organism evidence="4 5">
    <name type="scientific">Colletotrichum karsti</name>
    <dbReference type="NCBI Taxonomy" id="1095194"/>
    <lineage>
        <taxon>Eukaryota</taxon>
        <taxon>Fungi</taxon>
        <taxon>Dikarya</taxon>
        <taxon>Ascomycota</taxon>
        <taxon>Pezizomycotina</taxon>
        <taxon>Sordariomycetes</taxon>
        <taxon>Hypocreomycetidae</taxon>
        <taxon>Glomerellales</taxon>
        <taxon>Glomerellaceae</taxon>
        <taxon>Colletotrichum</taxon>
        <taxon>Colletotrichum boninense species complex</taxon>
    </lineage>
</organism>
<dbReference type="Proteomes" id="UP000781932">
    <property type="component" value="Unassembled WGS sequence"/>
</dbReference>
<feature type="compositionally biased region" description="Basic residues" evidence="1">
    <location>
        <begin position="550"/>
        <end position="567"/>
    </location>
</feature>
<evidence type="ECO:0000259" key="2">
    <source>
        <dbReference type="Pfam" id="PF06985"/>
    </source>
</evidence>
<gene>
    <name evidence="4" type="ORF">CkaCkLH20_09504</name>
</gene>
<keyword evidence="5" id="KW-1185">Reference proteome</keyword>
<dbReference type="EMBL" id="JAATWM020000034">
    <property type="protein sequence ID" value="KAF9872994.1"/>
    <property type="molecule type" value="Genomic_DNA"/>
</dbReference>
<feature type="domain" description="Heterokaryon incompatibility" evidence="2">
    <location>
        <begin position="22"/>
        <end position="111"/>
    </location>
</feature>
<sequence>MKLLNLVNGKLQVFNYPPPVSYAILSHTWSSPAENEWSRYNGTAKPEAAGTSVFQGILTKFFKIAREQRYEYVWIDALCVDKNASADISETINLLSRLYQGADICLVFLADLPCGSALPCKDTWAQCRFWNRAWTLLELVLPANIQFYDAQWHPRGNRLTQPLPSLISCITGIDEDILTRERTLRDTSIASKMSWAAHREGTRSEDIAYSLLGLFDVCMPIIYGEGGQRAFQRLQEEILKNTNDMSLFAWTSNENQVSRGLFAYSPIEFVSYGGSVAGRLPCNFDGFAALTSRGVLVEGQFSTHGLDLLLDLGVQANDERHTDRFGILLRKGVDGIFERITPGVLQQLPADMEFSTMRVMVAKGSGETAKQTPENINRQCSLSSWPCETLQPTPSLKYSLPISLKRPSTPTSSQQTSGSSESSTTPTGSAFNLSSGSGSDGTEWVDLHHETCDEVDSDDYENMDGYGSMETSQHTEIEQGWDSAQSDISEATTMASPPQPHIEDQWDICSRIQAEEDRSKTAVAQLSQDTLDHFLRSQETECHATEKRMRRERRSKGNVRQPARQKRQGLEISELACPFYKQDPREYISCLMNHELRSMEDVEDHIHSRHRRPFYCPICKADFNLALERDRHINQRICDLREDLPLKGVSEDMRRLISRTRGHGSETARWFEVWNILFPDSGSKQPSSPHLRSGLGLKVSNFRAFWRRHGQSNTLDRLATRLPLEDDANIEELSSEVFSTTLRALASEFTRQDSAF</sequence>
<reference evidence="4" key="2">
    <citation type="submission" date="2020-11" db="EMBL/GenBank/DDBJ databases">
        <title>Whole genome sequencing of Colletotrichum sp.</title>
        <authorList>
            <person name="Li H."/>
        </authorList>
    </citation>
    <scope>NUCLEOTIDE SEQUENCE</scope>
    <source>
        <strain evidence="4">CkLH20</strain>
    </source>
</reference>
<dbReference type="RefSeq" id="XP_038742455.1">
    <property type="nucleotide sequence ID" value="XM_038892219.1"/>
</dbReference>
<evidence type="ECO:0000259" key="3">
    <source>
        <dbReference type="Pfam" id="PF26640"/>
    </source>
</evidence>
<feature type="compositionally biased region" description="Acidic residues" evidence="1">
    <location>
        <begin position="453"/>
        <end position="462"/>
    </location>
</feature>